<dbReference type="eggNOG" id="KOG2637">
    <property type="taxonomic scope" value="Eukaryota"/>
</dbReference>
<organism evidence="2">
    <name type="scientific">Brachypodium distachyon</name>
    <name type="common">Purple false brome</name>
    <name type="synonym">Trachynia distachya</name>
    <dbReference type="NCBI Taxonomy" id="15368"/>
    <lineage>
        <taxon>Eukaryota</taxon>
        <taxon>Viridiplantae</taxon>
        <taxon>Streptophyta</taxon>
        <taxon>Embryophyta</taxon>
        <taxon>Tracheophyta</taxon>
        <taxon>Spermatophyta</taxon>
        <taxon>Magnoliopsida</taxon>
        <taxon>Liliopsida</taxon>
        <taxon>Poales</taxon>
        <taxon>Poaceae</taxon>
        <taxon>BOP clade</taxon>
        <taxon>Pooideae</taxon>
        <taxon>Stipodae</taxon>
        <taxon>Brachypodieae</taxon>
        <taxon>Brachypodium</taxon>
    </lineage>
</organism>
<reference evidence="2 3" key="1">
    <citation type="journal article" date="2010" name="Nature">
        <title>Genome sequencing and analysis of the model grass Brachypodium distachyon.</title>
        <authorList>
            <consortium name="International Brachypodium Initiative"/>
        </authorList>
    </citation>
    <scope>NUCLEOTIDE SEQUENCE [LARGE SCALE GENOMIC DNA]</scope>
    <source>
        <strain evidence="2">Bd21</strain>
        <strain evidence="3">cv. Bd21</strain>
    </source>
</reference>
<dbReference type="HOGENOM" id="CLU_077514_0_0_1"/>
<dbReference type="Proteomes" id="UP000008810">
    <property type="component" value="Chromosome 1"/>
</dbReference>
<reference evidence="2" key="2">
    <citation type="submission" date="2017-06" db="EMBL/GenBank/DDBJ databases">
        <title>WGS assembly of Brachypodium distachyon.</title>
        <authorList>
            <consortium name="The International Brachypodium Initiative"/>
            <person name="Lucas S."/>
            <person name="Harmon-Smith M."/>
            <person name="Lail K."/>
            <person name="Tice H."/>
            <person name="Grimwood J."/>
            <person name="Bruce D."/>
            <person name="Barry K."/>
            <person name="Shu S."/>
            <person name="Lindquist E."/>
            <person name="Wang M."/>
            <person name="Pitluck S."/>
            <person name="Vogel J.P."/>
            <person name="Garvin D.F."/>
            <person name="Mockler T.C."/>
            <person name="Schmutz J."/>
            <person name="Rokhsar D."/>
            <person name="Bevan M.W."/>
        </authorList>
    </citation>
    <scope>NUCLEOTIDE SEQUENCE</scope>
    <source>
        <strain evidence="2">Bd21</strain>
    </source>
</reference>
<dbReference type="PANTHER" id="PTHR21531">
    <property type="entry name" value="LOW-TEMPERATURE VIABILITY PROTEIN LTV1-RELATED"/>
    <property type="match status" value="1"/>
</dbReference>
<keyword evidence="4" id="KW-1185">Reference proteome</keyword>
<dbReference type="GO" id="GO:0042274">
    <property type="term" value="P:ribosomal small subunit biogenesis"/>
    <property type="evidence" value="ECO:0000318"/>
    <property type="project" value="GO_Central"/>
</dbReference>
<dbReference type="Gramene" id="KQK15041">
    <property type="protein sequence ID" value="KQK15041"/>
    <property type="gene ID" value="BRADI_1g20290v3"/>
</dbReference>
<feature type="compositionally biased region" description="Low complexity" evidence="1">
    <location>
        <begin position="55"/>
        <end position="64"/>
    </location>
</feature>
<dbReference type="RefSeq" id="XP_010235071.3">
    <property type="nucleotide sequence ID" value="XM_010236769.3"/>
</dbReference>
<evidence type="ECO:0000313" key="4">
    <source>
        <dbReference type="Proteomes" id="UP000008810"/>
    </source>
</evidence>
<sequence>MGRGRNRKPRNFATFRLCPRPGAADASDRVFVRVDDNPYYIPGFADDDDVDNDDSSSAAAAAAGLHDEDDDRSPSSPAGGELPEHVRREIVELGLPDDGYNYLSHIREIRPSFSSSGGGGSSAAFLPARRCPRPARFGPPLDVKAYDARPDVGVGPDEVVAVTRVEEAIIDADVAALLEEGDVLPPADPEEDEGFEEDFIIVADQPEEEEEMDLEEDFVILANQIQIDVEGLQDAWSKDGVPRLPDEQVRMVWKAVMGGGTQKVWKAVTGSSSVRLV</sequence>
<proteinExistence type="predicted"/>
<dbReference type="InterPro" id="IPR007307">
    <property type="entry name" value="Ltv1"/>
</dbReference>
<dbReference type="GO" id="GO:0000056">
    <property type="term" value="P:ribosomal small subunit export from nucleus"/>
    <property type="evidence" value="ECO:0000318"/>
    <property type="project" value="GO_Central"/>
</dbReference>
<evidence type="ECO:0000313" key="3">
    <source>
        <dbReference type="EnsemblPlants" id="KQK15041"/>
    </source>
</evidence>
<evidence type="ECO:0000313" key="2">
    <source>
        <dbReference type="EMBL" id="KQK15041.1"/>
    </source>
</evidence>
<feature type="compositionally biased region" description="Acidic residues" evidence="1">
    <location>
        <begin position="45"/>
        <end position="54"/>
    </location>
</feature>
<dbReference type="PANTHER" id="PTHR21531:SF1">
    <property type="entry name" value="LOW TEMPERATURE VIABILITY PROTEIN"/>
    <property type="match status" value="1"/>
</dbReference>
<dbReference type="STRING" id="15368.I1GRY9"/>
<protein>
    <submittedName>
        <fullName evidence="2 3">Uncharacterized protein</fullName>
    </submittedName>
</protein>
<dbReference type="RefSeq" id="XP_003562614.3">
    <property type="nucleotide sequence ID" value="XM_003562566.4"/>
</dbReference>
<dbReference type="GeneID" id="100828059"/>
<dbReference type="GO" id="GO:0005634">
    <property type="term" value="C:nucleus"/>
    <property type="evidence" value="ECO:0000318"/>
    <property type="project" value="GO_Central"/>
</dbReference>
<feature type="region of interest" description="Disordered" evidence="1">
    <location>
        <begin position="42"/>
        <end position="85"/>
    </location>
</feature>
<dbReference type="EMBL" id="CM000880">
    <property type="protein sequence ID" value="KQK15041.1"/>
    <property type="molecule type" value="Genomic_DNA"/>
</dbReference>
<dbReference type="OMA" id="YYIPGFA"/>
<dbReference type="GO" id="GO:0005829">
    <property type="term" value="C:cytosol"/>
    <property type="evidence" value="ECO:0000318"/>
    <property type="project" value="GO_Central"/>
</dbReference>
<dbReference type="OrthoDB" id="693374at2759"/>
<gene>
    <name evidence="3" type="primary">LOC100828059</name>
    <name evidence="2" type="ORF">BRADI_1g20290v3</name>
</gene>
<dbReference type="GO" id="GO:0030688">
    <property type="term" value="C:preribosome, small subunit precursor"/>
    <property type="evidence" value="ECO:0000318"/>
    <property type="project" value="GO_Central"/>
</dbReference>
<accession>I1GRY9</accession>
<name>I1GRY9_BRADI</name>
<reference evidence="3" key="3">
    <citation type="submission" date="2018-08" db="UniProtKB">
        <authorList>
            <consortium name="EnsemblPlants"/>
        </authorList>
    </citation>
    <scope>IDENTIFICATION</scope>
    <source>
        <strain evidence="3">cv. Bd21</strain>
    </source>
</reference>
<dbReference type="EnsemblPlants" id="KQK15041">
    <property type="protein sequence ID" value="KQK15041"/>
    <property type="gene ID" value="BRADI_1g20290v3"/>
</dbReference>
<evidence type="ECO:0000256" key="1">
    <source>
        <dbReference type="SAM" id="MobiDB-lite"/>
    </source>
</evidence>
<dbReference type="AlphaFoldDB" id="I1GRY9"/>